<feature type="domain" description="AB hydrolase-1" evidence="1">
    <location>
        <begin position="31"/>
        <end position="325"/>
    </location>
</feature>
<dbReference type="Pfam" id="PF12697">
    <property type="entry name" value="Abhydrolase_6"/>
    <property type="match status" value="1"/>
</dbReference>
<dbReference type="GO" id="GO:0016787">
    <property type="term" value="F:hydrolase activity"/>
    <property type="evidence" value="ECO:0007669"/>
    <property type="project" value="UniProtKB-KW"/>
</dbReference>
<evidence type="ECO:0000313" key="3">
    <source>
        <dbReference type="Proteomes" id="UP000620124"/>
    </source>
</evidence>
<evidence type="ECO:0000313" key="2">
    <source>
        <dbReference type="EMBL" id="KAF7331012.1"/>
    </source>
</evidence>
<evidence type="ECO:0000259" key="1">
    <source>
        <dbReference type="Pfam" id="PF12697"/>
    </source>
</evidence>
<reference evidence="2" key="1">
    <citation type="submission" date="2020-05" db="EMBL/GenBank/DDBJ databases">
        <title>Mycena genomes resolve the evolution of fungal bioluminescence.</title>
        <authorList>
            <person name="Tsai I.J."/>
        </authorList>
    </citation>
    <scope>NUCLEOTIDE SEQUENCE</scope>
    <source>
        <strain evidence="2">CCC161011</strain>
    </source>
</reference>
<dbReference type="SUPFAM" id="SSF53474">
    <property type="entry name" value="alpha/beta-Hydrolases"/>
    <property type="match status" value="1"/>
</dbReference>
<organism evidence="2 3">
    <name type="scientific">Mycena venus</name>
    <dbReference type="NCBI Taxonomy" id="2733690"/>
    <lineage>
        <taxon>Eukaryota</taxon>
        <taxon>Fungi</taxon>
        <taxon>Dikarya</taxon>
        <taxon>Basidiomycota</taxon>
        <taxon>Agaricomycotina</taxon>
        <taxon>Agaricomycetes</taxon>
        <taxon>Agaricomycetidae</taxon>
        <taxon>Agaricales</taxon>
        <taxon>Marasmiineae</taxon>
        <taxon>Mycenaceae</taxon>
        <taxon>Mycena</taxon>
    </lineage>
</organism>
<protein>
    <submittedName>
        <fullName evidence="2">AB hydrolase-1 domain-containing protein</fullName>
    </submittedName>
</protein>
<dbReference type="EMBL" id="JACAZI010000032">
    <property type="protein sequence ID" value="KAF7331012.1"/>
    <property type="molecule type" value="Genomic_DNA"/>
</dbReference>
<dbReference type="InterPro" id="IPR000073">
    <property type="entry name" value="AB_hydrolase_1"/>
</dbReference>
<sequence length="359" mass="39739">MPTVIVPGKGIRFFFTDTGPPLNVPNYTTFILVHGHTYHAGVFQRLLPLTEGRSVRIICINRREYPGSTPHTAEELKVYTSGSQGKRATLLNEAGVNLALCVNEIIQQCALSSAGGVALVGWSLGNTFTMAAMASILGLPAPVKERLQNFVKTIIVWDAPSHALGIKSPPNAYVPLFDQDLAPKARGPAFGKWLESYFIHGNLSSRDPDQLNYRTHDPSRKRSFEDLPFGELLKISHFTVGDNCDTVLMQPPFASAISAIVNRALFSGEIRAAWPHTQVSYIYGEANTWDIPFAAWNIEERVREARGKAPINFRPIDGANHFVRLFPPSSSMPILIVIFQLFWDDPKKALDELIGCIKV</sequence>
<proteinExistence type="predicted"/>
<dbReference type="AlphaFoldDB" id="A0A8H6WYP8"/>
<name>A0A8H6WYP8_9AGAR</name>
<keyword evidence="2" id="KW-0378">Hydrolase</keyword>
<comment type="caution">
    <text evidence="2">The sequence shown here is derived from an EMBL/GenBank/DDBJ whole genome shotgun (WGS) entry which is preliminary data.</text>
</comment>
<dbReference type="OrthoDB" id="3251587at2759"/>
<accession>A0A8H6WYP8</accession>
<dbReference type="Proteomes" id="UP000620124">
    <property type="component" value="Unassembled WGS sequence"/>
</dbReference>
<keyword evidence="3" id="KW-1185">Reference proteome</keyword>
<gene>
    <name evidence="2" type="ORF">MVEN_02441500</name>
</gene>
<dbReference type="InterPro" id="IPR029058">
    <property type="entry name" value="AB_hydrolase_fold"/>
</dbReference>
<dbReference type="Gene3D" id="3.40.50.1820">
    <property type="entry name" value="alpha/beta hydrolase"/>
    <property type="match status" value="1"/>
</dbReference>